<feature type="compositionally biased region" description="Low complexity" evidence="1">
    <location>
        <begin position="176"/>
        <end position="188"/>
    </location>
</feature>
<comment type="caution">
    <text evidence="2">The sequence shown here is derived from an EMBL/GenBank/DDBJ whole genome shotgun (WGS) entry which is preliminary data.</text>
</comment>
<sequence>MTDREVNLSDVLRQAWTLDDANDTNVATPNKNNSSPKPNSQIKRQTKENASVLITPEYTPPASNVSELQPPKLFTPVVQHHFPQPHGFRMQNLPTYRNMSFFYGKLQPAPPATVVTPTFINGFARAAPTTNCPEKGLAFNRTPTTASATIGGGHDNDAFPENFLEEHDFDERPKMAPAAADPNASSSATTKSRGVGIGEVLDEFFVRRRRRNGDENASAAKNDDSDDGCGSDGDGIEKHATEASGDGDETQTLGSGAQKSTSSMFYQPQPQQAAAHHARNTPPPGYPQVVVVGFMRPHEEETRQIMNLDNQQAHNSSPTSSWNSHPQQYAQMSPMNAYPPRGPPMYAPPPPPQMHHHHQGGAPQPPPTSNPYYQPHMPQAPMMPPGMHGQPQQQQPYYSTQSPLTGTPPTMNYGNTPMPIPTTNGNGPVFSFTKPRASESNATNRRKKNHNNNEMCNFAIFKGNSRLEDGDAAVFPDMNDFPLLDAIQSKAKKEAGRKPCRPHLCEQSRMLISRVAHFNREFVKRTELNGDSCRLPSRHPLANSPMSRPDQWTSAIMGISLATVRKCLDMATEEEVFTRCTDKNLVNLTPAERVERDELLAKLSTVFEDEKALGAGTANLTIAEYSPRRSYSNSHVSRQPVEDKTNTMIYMPNGDNSNETTLLNLDEHSNSSKGIATPTPNAESAPEIETEPIIIEQAKVEELKQPSPKIGADTPRVRGRPKKVMEMKKKRASVEASETLEDKDEHEKKTEDENETTDESEKNKPAIEEQEEREDDAASSEGTNRSETATPEPNSVASSNAAVAAATTTANAVTASGRPRRGKKRTIENEENVGSGRKKRAVNNNAKNAMEDDENEHKMVTR</sequence>
<protein>
    <submittedName>
        <fullName evidence="2">Uncharacterized protein</fullName>
    </submittedName>
</protein>
<dbReference type="AlphaFoldDB" id="A0A8S1F9G5"/>
<feature type="compositionally biased region" description="Low complexity" evidence="1">
    <location>
        <begin position="371"/>
        <end position="398"/>
    </location>
</feature>
<feature type="region of interest" description="Disordered" evidence="1">
    <location>
        <begin position="20"/>
        <end position="46"/>
    </location>
</feature>
<feature type="compositionally biased region" description="Polar residues" evidence="1">
    <location>
        <begin position="311"/>
        <end position="334"/>
    </location>
</feature>
<accession>A0A8S1F9G5</accession>
<organism evidence="2 3">
    <name type="scientific">Caenorhabditis bovis</name>
    <dbReference type="NCBI Taxonomy" id="2654633"/>
    <lineage>
        <taxon>Eukaryota</taxon>
        <taxon>Metazoa</taxon>
        <taxon>Ecdysozoa</taxon>
        <taxon>Nematoda</taxon>
        <taxon>Chromadorea</taxon>
        <taxon>Rhabditida</taxon>
        <taxon>Rhabditina</taxon>
        <taxon>Rhabditomorpha</taxon>
        <taxon>Rhabditoidea</taxon>
        <taxon>Rhabditidae</taxon>
        <taxon>Peloderinae</taxon>
        <taxon>Caenorhabditis</taxon>
    </lineage>
</organism>
<feature type="region of interest" description="Disordered" evidence="1">
    <location>
        <begin position="175"/>
        <end position="194"/>
    </location>
</feature>
<evidence type="ECO:0000313" key="2">
    <source>
        <dbReference type="EMBL" id="CAB3409263.1"/>
    </source>
</evidence>
<feature type="compositionally biased region" description="Pro residues" evidence="1">
    <location>
        <begin position="340"/>
        <end position="353"/>
    </location>
</feature>
<gene>
    <name evidence="2" type="ORF">CBOVIS_LOCUS10937</name>
</gene>
<feature type="compositionally biased region" description="Low complexity" evidence="1">
    <location>
        <begin position="29"/>
        <end position="40"/>
    </location>
</feature>
<evidence type="ECO:0000313" key="3">
    <source>
        <dbReference type="Proteomes" id="UP000494206"/>
    </source>
</evidence>
<feature type="compositionally biased region" description="Polar residues" evidence="1">
    <location>
        <begin position="780"/>
        <end position="793"/>
    </location>
</feature>
<evidence type="ECO:0000256" key="1">
    <source>
        <dbReference type="SAM" id="MobiDB-lite"/>
    </source>
</evidence>
<feature type="region of interest" description="Disordered" evidence="1">
    <location>
        <begin position="212"/>
        <end position="289"/>
    </location>
</feature>
<feature type="compositionally biased region" description="Polar residues" evidence="1">
    <location>
        <begin position="250"/>
        <end position="266"/>
    </location>
</feature>
<dbReference type="EMBL" id="CADEPM010000008">
    <property type="protein sequence ID" value="CAB3409263.1"/>
    <property type="molecule type" value="Genomic_DNA"/>
</dbReference>
<proteinExistence type="predicted"/>
<feature type="region of interest" description="Disordered" evidence="1">
    <location>
        <begin position="699"/>
        <end position="862"/>
    </location>
</feature>
<feature type="compositionally biased region" description="Low complexity" evidence="1">
    <location>
        <begin position="794"/>
        <end position="816"/>
    </location>
</feature>
<keyword evidence="3" id="KW-1185">Reference proteome</keyword>
<feature type="compositionally biased region" description="Acidic residues" evidence="1">
    <location>
        <begin position="768"/>
        <end position="778"/>
    </location>
</feature>
<dbReference type="OrthoDB" id="5817233at2759"/>
<feature type="compositionally biased region" description="Polar residues" evidence="1">
    <location>
        <begin position="399"/>
        <end position="413"/>
    </location>
</feature>
<dbReference type="Proteomes" id="UP000494206">
    <property type="component" value="Unassembled WGS sequence"/>
</dbReference>
<reference evidence="2 3" key="1">
    <citation type="submission" date="2020-04" db="EMBL/GenBank/DDBJ databases">
        <authorList>
            <person name="Laetsch R D."/>
            <person name="Stevens L."/>
            <person name="Kumar S."/>
            <person name="Blaxter L. M."/>
        </authorList>
    </citation>
    <scope>NUCLEOTIDE SEQUENCE [LARGE SCALE GENOMIC DNA]</scope>
</reference>
<feature type="region of interest" description="Disordered" evidence="1">
    <location>
        <begin position="311"/>
        <end position="413"/>
    </location>
</feature>
<name>A0A8S1F9G5_9PELO</name>